<dbReference type="SMART" id="SM01008">
    <property type="entry name" value="Ald_Xan_dh_C"/>
    <property type="match status" value="1"/>
</dbReference>
<dbReference type="EMBL" id="MDHN01000041">
    <property type="protein sequence ID" value="OFC69072.1"/>
    <property type="molecule type" value="Genomic_DNA"/>
</dbReference>
<evidence type="ECO:0000313" key="3">
    <source>
        <dbReference type="Proteomes" id="UP000175691"/>
    </source>
</evidence>
<sequence length="754" mass="82289">MKTQQNNVTSTGRRQFLKASVAASGGLMISFSWPGRAAHHEVKSHSDSATELNAYLLVDTDGSITAMVPNPEFGQNVMTSMPMILAEEMDADWHHITAKQADFMPEEYDRQFTGGSQSMRQGWKPLRTAGAGARTMLVMAAAAKWQVPTSEITVKNSVVSHGSGKSASFAKLAADAALMSLPEEIALKNPENFTVIGQSKTNLTGNKVVTGQPMFGIDYKAEGMLTAGIVHPPAYGTTLETADLDAIKSMPGIVDAFVFDSMEDDYTRNYFDTIGFTHLIAIVGDKTWSVLKAKKALQAKWKAAEASTHKMDRFGSLTDVTVPAGLESTEWHRDQMEKLLDSDLPVLREDGDVAAIFSNTPAERQIERTYFAPYLAHNCMEPMNFFANVTDVGVHVAGPLQAPGFIVGSVAKRVGVPEDKVHIEMTRMGGGFGRRAYSHYLVEAAAISAKVKKPVKLLYTRQDDMTMDVYRPTYMVRFRAALDENNKLTAYQVDGVGVPEHCVAHNRYPAGAVTNYLARGAAVASNISTGAFRAPRSNFMGASEQAFLDEVAEMAGKDPIDFRLALFDKALKDPVGEAYDYDASRYAGVLKEVREKSGWDNMGDDVKRGVAAYYCHNSYAAQVITVTEKGGLPKADKVFSAMDCGIVVNPIAASNMVQGAVIDGVGNAMYGEMTFTDGKPDKDNFDRYRMIRMNEIPASVDVSFVKNTIDPTGLGEPPFPPVFAALANALYQQTGERFYEQPFIHQLEKISKSA</sequence>
<dbReference type="InterPro" id="IPR037165">
    <property type="entry name" value="AldOxase/xan_DH_Mopterin-bd_sf"/>
</dbReference>
<dbReference type="Pfam" id="PF20256">
    <property type="entry name" value="MoCoBD_2"/>
    <property type="match status" value="2"/>
</dbReference>
<comment type="caution">
    <text evidence="2">The sequence shown here is derived from an EMBL/GenBank/DDBJ whole genome shotgun (WGS) entry which is preliminary data.</text>
</comment>
<dbReference type="InterPro" id="IPR000674">
    <property type="entry name" value="Ald_Oxase/Xan_DH_a/b"/>
</dbReference>
<feature type="domain" description="Aldehyde oxidase/xanthine dehydrogenase a/b hammerhead" evidence="1">
    <location>
        <begin position="210"/>
        <end position="305"/>
    </location>
</feature>
<proteinExistence type="predicted"/>
<dbReference type="InterPro" id="IPR046867">
    <property type="entry name" value="AldOxase/xan_DH_MoCoBD2"/>
</dbReference>
<dbReference type="PANTHER" id="PTHR47495">
    <property type="entry name" value="ALDEHYDE DEHYDROGENASE"/>
    <property type="match status" value="1"/>
</dbReference>
<dbReference type="PANTHER" id="PTHR47495:SF2">
    <property type="entry name" value="ALDEHYDE DEHYDROGENASE"/>
    <property type="match status" value="1"/>
</dbReference>
<dbReference type="InterPro" id="IPR006311">
    <property type="entry name" value="TAT_signal"/>
</dbReference>
<dbReference type="SUPFAM" id="SSF56003">
    <property type="entry name" value="Molybdenum cofactor-binding domain"/>
    <property type="match status" value="2"/>
</dbReference>
<dbReference type="SUPFAM" id="SSF54665">
    <property type="entry name" value="CO dehydrogenase molybdoprotein N-domain-like"/>
    <property type="match status" value="1"/>
</dbReference>
<dbReference type="STRING" id="1656094.BFC18_20265"/>
<dbReference type="Gene3D" id="3.90.1170.50">
    <property type="entry name" value="Aldehyde oxidase/xanthine dehydrogenase, a/b hammerhead"/>
    <property type="match status" value="1"/>
</dbReference>
<dbReference type="PIRSF" id="PIRSF036389">
    <property type="entry name" value="IOR_B"/>
    <property type="match status" value="1"/>
</dbReference>
<dbReference type="InterPro" id="IPR036856">
    <property type="entry name" value="Ald_Oxase/Xan_DH_a/b_sf"/>
</dbReference>
<dbReference type="AlphaFoldDB" id="A0A1E7Z6H3"/>
<name>A0A1E7Z6H3_9ALTE</name>
<dbReference type="InterPro" id="IPR008274">
    <property type="entry name" value="AldOxase/xan_DH_MoCoBD1"/>
</dbReference>
<keyword evidence="3" id="KW-1185">Reference proteome</keyword>
<dbReference type="OrthoDB" id="9767994at2"/>
<dbReference type="InterPro" id="IPR012368">
    <property type="entry name" value="OxRdtase_Mopterin-bd_su_IorB"/>
</dbReference>
<accession>A0A1E7Z6H3</accession>
<dbReference type="RefSeq" id="WP_070127236.1">
    <property type="nucleotide sequence ID" value="NZ_MDHN01000041.1"/>
</dbReference>
<dbReference type="Proteomes" id="UP000175691">
    <property type="component" value="Unassembled WGS sequence"/>
</dbReference>
<dbReference type="GO" id="GO:0016491">
    <property type="term" value="F:oxidoreductase activity"/>
    <property type="evidence" value="ECO:0007669"/>
    <property type="project" value="InterPro"/>
</dbReference>
<dbReference type="PROSITE" id="PS51318">
    <property type="entry name" value="TAT"/>
    <property type="match status" value="1"/>
</dbReference>
<evidence type="ECO:0000259" key="1">
    <source>
        <dbReference type="SMART" id="SM01008"/>
    </source>
</evidence>
<organism evidence="2 3">
    <name type="scientific">Alteromonas confluentis</name>
    <dbReference type="NCBI Taxonomy" id="1656094"/>
    <lineage>
        <taxon>Bacteria</taxon>
        <taxon>Pseudomonadati</taxon>
        <taxon>Pseudomonadota</taxon>
        <taxon>Gammaproteobacteria</taxon>
        <taxon>Alteromonadales</taxon>
        <taxon>Alteromonadaceae</taxon>
        <taxon>Alteromonas/Salinimonas group</taxon>
        <taxon>Alteromonas</taxon>
    </lineage>
</organism>
<dbReference type="Pfam" id="PF02738">
    <property type="entry name" value="MoCoBD_1"/>
    <property type="match status" value="1"/>
</dbReference>
<evidence type="ECO:0000313" key="2">
    <source>
        <dbReference type="EMBL" id="OFC69072.1"/>
    </source>
</evidence>
<reference evidence="2 3" key="1">
    <citation type="submission" date="2016-08" db="EMBL/GenBank/DDBJ databases">
        <authorList>
            <person name="Seilhamer J.J."/>
        </authorList>
    </citation>
    <scope>NUCLEOTIDE SEQUENCE [LARGE SCALE GENOMIC DNA]</scope>
    <source>
        <strain evidence="2 3">KCTC 42603</strain>
    </source>
</reference>
<dbReference type="InterPro" id="IPR052516">
    <property type="entry name" value="N-heterocyclic_Hydroxylase"/>
</dbReference>
<dbReference type="Gene3D" id="3.30.365.10">
    <property type="entry name" value="Aldehyde oxidase/xanthine dehydrogenase, molybdopterin binding domain"/>
    <property type="match status" value="4"/>
</dbReference>
<protein>
    <submittedName>
        <fullName evidence="2">Isoquinoline 1-oxidoreductase</fullName>
    </submittedName>
</protein>
<gene>
    <name evidence="2" type="ORF">BFC18_20265</name>
</gene>